<dbReference type="SUPFAM" id="SSF46689">
    <property type="entry name" value="Homeodomain-like"/>
    <property type="match status" value="1"/>
</dbReference>
<dbReference type="AlphaFoldDB" id="A0A225WMT9"/>
<reference evidence="2" key="1">
    <citation type="submission" date="2017-03" db="EMBL/GenBank/DDBJ databases">
        <title>Phytopthora megakarya and P. palmivora, two closely related causual agents of cacao black pod achieved similar genome size and gene model numbers by different mechanisms.</title>
        <authorList>
            <person name="Ali S."/>
            <person name="Shao J."/>
            <person name="Larry D.J."/>
            <person name="Kronmiller B."/>
            <person name="Shen D."/>
            <person name="Strem M.D."/>
            <person name="Melnick R.L."/>
            <person name="Guiltinan M.J."/>
            <person name="Tyler B.M."/>
            <person name="Meinhardt L.W."/>
            <person name="Bailey B.A."/>
        </authorList>
    </citation>
    <scope>NUCLEOTIDE SEQUENCE [LARGE SCALE GENOMIC DNA]</scope>
    <source>
        <strain evidence="2">zdho120</strain>
    </source>
</reference>
<protein>
    <submittedName>
        <fullName evidence="1">Uncharacterized protein</fullName>
    </submittedName>
</protein>
<dbReference type="STRING" id="4795.A0A225WMT9"/>
<proteinExistence type="predicted"/>
<organism evidence="1 2">
    <name type="scientific">Phytophthora megakarya</name>
    <dbReference type="NCBI Taxonomy" id="4795"/>
    <lineage>
        <taxon>Eukaryota</taxon>
        <taxon>Sar</taxon>
        <taxon>Stramenopiles</taxon>
        <taxon>Oomycota</taxon>
        <taxon>Peronosporomycetes</taxon>
        <taxon>Peronosporales</taxon>
        <taxon>Peronosporaceae</taxon>
        <taxon>Phytophthora</taxon>
    </lineage>
</organism>
<keyword evidence="2" id="KW-1185">Reference proteome</keyword>
<dbReference type="InterPro" id="IPR009057">
    <property type="entry name" value="Homeodomain-like_sf"/>
</dbReference>
<dbReference type="Gene3D" id="3.30.420.10">
    <property type="entry name" value="Ribonuclease H-like superfamily/Ribonuclease H"/>
    <property type="match status" value="1"/>
</dbReference>
<dbReference type="Proteomes" id="UP000198211">
    <property type="component" value="Unassembled WGS sequence"/>
</dbReference>
<dbReference type="InterPro" id="IPR036397">
    <property type="entry name" value="RNaseH_sf"/>
</dbReference>
<evidence type="ECO:0000313" key="2">
    <source>
        <dbReference type="Proteomes" id="UP000198211"/>
    </source>
</evidence>
<dbReference type="EMBL" id="NBNE01000515">
    <property type="protein sequence ID" value="OWZ18922.1"/>
    <property type="molecule type" value="Genomic_DNA"/>
</dbReference>
<comment type="caution">
    <text evidence="1">The sequence shown here is derived from an EMBL/GenBank/DDBJ whole genome shotgun (WGS) entry which is preliminary data.</text>
</comment>
<gene>
    <name evidence="1" type="ORF">PHMEG_0006906</name>
</gene>
<name>A0A225WMT9_9STRA</name>
<accession>A0A225WMT9</accession>
<evidence type="ECO:0000313" key="1">
    <source>
        <dbReference type="EMBL" id="OWZ18922.1"/>
    </source>
</evidence>
<dbReference type="GO" id="GO:0003676">
    <property type="term" value="F:nucleic acid binding"/>
    <property type="evidence" value="ECO:0007669"/>
    <property type="project" value="InterPro"/>
</dbReference>
<dbReference type="OrthoDB" id="113192at2759"/>
<sequence length="263" mass="29365">MPRTPHPEAAHARLLAAYRGGEDWMFVAAHNDIPPTTARRIVETGRVELRPRGGARSSCIKCTPEIEAAVEQYLDENCTYTLNARKDMLRSFGSMEAGDFIVYYDKTNCNVYCKRVNLQVQCAVSTEMGLVHCRLQRGSITMNVNAVFVDEIYDKVKSSTIFHEHFVGEKVVVVLDYAPAQNQIEDLITERDDLVLLRLALYSPMCNPIEGCFIVFKAKINADLVLSREELVIARPRGTFAAARMVILKRAVSAASAAWTCAS</sequence>